<dbReference type="Pfam" id="PF02709">
    <property type="entry name" value="Glyco_transf_7C"/>
    <property type="match status" value="1"/>
</dbReference>
<dbReference type="InParanoid" id="F4PFL9"/>
<dbReference type="GO" id="GO:0016740">
    <property type="term" value="F:transferase activity"/>
    <property type="evidence" value="ECO:0007669"/>
    <property type="project" value="UniProtKB-KW"/>
</dbReference>
<dbReference type="SUPFAM" id="SSF53448">
    <property type="entry name" value="Nucleotide-diphospho-sugar transferases"/>
    <property type="match status" value="1"/>
</dbReference>
<protein>
    <recommendedName>
        <fullName evidence="7">Glycosyltransferase 2-like domain-containing protein</fullName>
    </recommendedName>
</protein>
<dbReference type="Proteomes" id="UP000007241">
    <property type="component" value="Unassembled WGS sequence"/>
</dbReference>
<proteinExistence type="predicted"/>
<feature type="domain" description="Galactosyltransferase C-terminal" evidence="4">
    <location>
        <begin position="145"/>
        <end position="198"/>
    </location>
</feature>
<evidence type="ECO:0000313" key="6">
    <source>
        <dbReference type="Proteomes" id="UP000007241"/>
    </source>
</evidence>
<dbReference type="Gene3D" id="3.90.550.10">
    <property type="entry name" value="Spore Coat Polysaccharide Biosynthesis Protein SpsA, Chain A"/>
    <property type="match status" value="1"/>
</dbReference>
<feature type="domain" description="Glycosyltransferase 2-like" evidence="3">
    <location>
        <begin position="2"/>
        <end position="69"/>
    </location>
</feature>
<evidence type="ECO:0000256" key="1">
    <source>
        <dbReference type="ARBA" id="ARBA00022679"/>
    </source>
</evidence>
<dbReference type="HOGENOM" id="CLU_025996_24_1_1"/>
<name>F4PFL9_BATDJ</name>
<evidence type="ECO:0000313" key="5">
    <source>
        <dbReference type="EMBL" id="EGF75974.1"/>
    </source>
</evidence>
<dbReference type="Pfam" id="PF00535">
    <property type="entry name" value="Glycos_transf_2"/>
    <property type="match status" value="1"/>
</dbReference>
<feature type="coiled-coil region" evidence="2">
    <location>
        <begin position="75"/>
        <end position="102"/>
    </location>
</feature>
<dbReference type="InterPro" id="IPR050834">
    <property type="entry name" value="Glycosyltransf_2"/>
</dbReference>
<dbReference type="PANTHER" id="PTHR43685:SF2">
    <property type="entry name" value="GLYCOSYLTRANSFERASE 2-LIKE DOMAIN-CONTAINING PROTEIN"/>
    <property type="match status" value="1"/>
</dbReference>
<keyword evidence="6" id="KW-1185">Reference proteome</keyword>
<sequence length="335" mass="39305">MNYIRNEENQGRAQVRNIGIAAAKGELIIFLDAEMLTDPTFVENHWLFHQEDENLVITGAMYYKAVYSFVFPEFNRQQMNDLQRLTKRMQRFSRRLNGYNLTDKKNAPYELITKQDVEEQAYKQLVIDREFFADEVVNHYGENLKEFNFPWMAFLTGNVSLKKDLLNNVGTFDERFLGYGYEDWELGYRLHKAGAIFCTSKDIPSYHQEHPISFRKWHEATKNYLFFTEIHPDIDVLVLGLEIARITDLITMSAVLGEYKTLELKYPDRFFSFKRDFFALLKTVALLLKLDMKHKKLVNATGIEISEETENDLSEIKNLGGYENLIATFEKIMTS</sequence>
<dbReference type="InterPro" id="IPR027791">
    <property type="entry name" value="Galactosyl_T_C"/>
</dbReference>
<dbReference type="AlphaFoldDB" id="F4PFL9"/>
<reference evidence="5 6" key="1">
    <citation type="submission" date="2009-12" db="EMBL/GenBank/DDBJ databases">
        <title>The draft genome of Batrachochytrium dendrobatidis.</title>
        <authorList>
            <consortium name="US DOE Joint Genome Institute (JGI-PGF)"/>
            <person name="Kuo A."/>
            <person name="Salamov A."/>
            <person name="Schmutz J."/>
            <person name="Lucas S."/>
            <person name="Pitluck S."/>
            <person name="Rosenblum E."/>
            <person name="Stajich J."/>
            <person name="Eisen M."/>
            <person name="Grigoriev I.V."/>
        </authorList>
    </citation>
    <scope>NUCLEOTIDE SEQUENCE [LARGE SCALE GENOMIC DNA]</scope>
    <source>
        <strain evidence="6">JAM81 / FGSC 10211</strain>
    </source>
</reference>
<evidence type="ECO:0008006" key="7">
    <source>
        <dbReference type="Google" id="ProtNLM"/>
    </source>
</evidence>
<accession>F4PFL9</accession>
<dbReference type="OrthoDB" id="206708at2759"/>
<keyword evidence="2" id="KW-0175">Coiled coil</keyword>
<evidence type="ECO:0000256" key="2">
    <source>
        <dbReference type="SAM" id="Coils"/>
    </source>
</evidence>
<dbReference type="CDD" id="cd00761">
    <property type="entry name" value="Glyco_tranf_GTA_type"/>
    <property type="match status" value="1"/>
</dbReference>
<evidence type="ECO:0000259" key="3">
    <source>
        <dbReference type="Pfam" id="PF00535"/>
    </source>
</evidence>
<organism evidence="5 6">
    <name type="scientific">Batrachochytrium dendrobatidis (strain JAM81 / FGSC 10211)</name>
    <name type="common">Frog chytrid fungus</name>
    <dbReference type="NCBI Taxonomy" id="684364"/>
    <lineage>
        <taxon>Eukaryota</taxon>
        <taxon>Fungi</taxon>
        <taxon>Fungi incertae sedis</taxon>
        <taxon>Chytridiomycota</taxon>
        <taxon>Chytridiomycota incertae sedis</taxon>
        <taxon>Chytridiomycetes</taxon>
        <taxon>Rhizophydiales</taxon>
        <taxon>Rhizophydiales incertae sedis</taxon>
        <taxon>Batrachochytrium</taxon>
    </lineage>
</organism>
<gene>
    <name evidence="5" type="ORF">BATDEDRAFT_93163</name>
</gene>
<keyword evidence="1" id="KW-0808">Transferase</keyword>
<dbReference type="EMBL" id="GL882941">
    <property type="protein sequence ID" value="EGF75974.1"/>
    <property type="molecule type" value="Genomic_DNA"/>
</dbReference>
<dbReference type="InterPro" id="IPR001173">
    <property type="entry name" value="Glyco_trans_2-like"/>
</dbReference>
<dbReference type="PANTHER" id="PTHR43685">
    <property type="entry name" value="GLYCOSYLTRANSFERASE"/>
    <property type="match status" value="1"/>
</dbReference>
<evidence type="ECO:0000259" key="4">
    <source>
        <dbReference type="Pfam" id="PF02709"/>
    </source>
</evidence>
<dbReference type="InterPro" id="IPR029044">
    <property type="entry name" value="Nucleotide-diphossugar_trans"/>
</dbReference>